<evidence type="ECO:0000313" key="3">
    <source>
        <dbReference type="Proteomes" id="UP000077315"/>
    </source>
</evidence>
<accession>A0A167PED3</accession>
<gene>
    <name evidence="2" type="ORF">PHYBLDRAFT_60870</name>
</gene>
<dbReference type="Proteomes" id="UP000077315">
    <property type="component" value="Unassembled WGS sequence"/>
</dbReference>
<sequence length="197" mass="21667">MSLSGVVSFALLFKKIVRKGSIAKRFKSKKETHGQTQTQNSEEDPPFDSFNLCREKKPNQGKSTHVLYGQQEKPILPQTSSDTLVPRLSLYTKNRLSELPSLSPADQNDISPFRCASDNNANVNVNVNANVNMVNTPTNLDKDSNEDPAGQVSQSLSPVARDKIPELVINELDNSSNQVYNPLSDTIVAETPGKRAI</sequence>
<evidence type="ECO:0000256" key="1">
    <source>
        <dbReference type="SAM" id="MobiDB-lite"/>
    </source>
</evidence>
<dbReference type="AlphaFoldDB" id="A0A167PED3"/>
<dbReference type="VEuPathDB" id="FungiDB:PHYBLDRAFT_60870"/>
<proteinExistence type="predicted"/>
<dbReference type="InParanoid" id="A0A167PED3"/>
<organism evidence="2 3">
    <name type="scientific">Phycomyces blakesleeanus (strain ATCC 8743b / DSM 1359 / FGSC 10004 / NBRC 33097 / NRRL 1555)</name>
    <dbReference type="NCBI Taxonomy" id="763407"/>
    <lineage>
        <taxon>Eukaryota</taxon>
        <taxon>Fungi</taxon>
        <taxon>Fungi incertae sedis</taxon>
        <taxon>Mucoromycota</taxon>
        <taxon>Mucoromycotina</taxon>
        <taxon>Mucoromycetes</taxon>
        <taxon>Mucorales</taxon>
        <taxon>Phycomycetaceae</taxon>
        <taxon>Phycomyces</taxon>
    </lineage>
</organism>
<dbReference type="EMBL" id="KV440974">
    <property type="protein sequence ID" value="OAD77749.1"/>
    <property type="molecule type" value="Genomic_DNA"/>
</dbReference>
<reference evidence="3" key="1">
    <citation type="submission" date="2015-06" db="EMBL/GenBank/DDBJ databases">
        <title>Expansion of signal transduction pathways in fungi by whole-genome duplication.</title>
        <authorList>
            <consortium name="DOE Joint Genome Institute"/>
            <person name="Corrochano L.M."/>
            <person name="Kuo A."/>
            <person name="Marcet-Houben M."/>
            <person name="Polaino S."/>
            <person name="Salamov A."/>
            <person name="Villalobos J.M."/>
            <person name="Alvarez M.I."/>
            <person name="Avalos J."/>
            <person name="Benito E.P."/>
            <person name="Benoit I."/>
            <person name="Burger G."/>
            <person name="Camino L.P."/>
            <person name="Canovas D."/>
            <person name="Cerda-Olmedo E."/>
            <person name="Cheng J.-F."/>
            <person name="Dominguez A."/>
            <person name="Elias M."/>
            <person name="Eslava A.P."/>
            <person name="Glaser F."/>
            <person name="Grimwood J."/>
            <person name="Gutierrez G."/>
            <person name="Heitman J."/>
            <person name="Henrissat B."/>
            <person name="Iturriaga E.A."/>
            <person name="Lang B.F."/>
            <person name="Lavin J.L."/>
            <person name="Lee S."/>
            <person name="Li W."/>
            <person name="Lindquist E."/>
            <person name="Lopez-Garcia S."/>
            <person name="Luque E.M."/>
            <person name="Marcos A.T."/>
            <person name="Martin J."/>
            <person name="McCluskey K."/>
            <person name="Medina H.R."/>
            <person name="Miralles-Duran A."/>
            <person name="Miyazaki A."/>
            <person name="Munoz-Torres E."/>
            <person name="Oguiza J.A."/>
            <person name="Ohm R."/>
            <person name="Olmedo M."/>
            <person name="Orejas M."/>
            <person name="Ortiz-Castellanos L."/>
            <person name="Pisabarro A.G."/>
            <person name="Rodriguez-Romero J."/>
            <person name="Ruiz-Herrera J."/>
            <person name="Ruiz-Vazquez R."/>
            <person name="Sanz C."/>
            <person name="Schackwitz W."/>
            <person name="Schmutz J."/>
            <person name="Shahriari M."/>
            <person name="Shelest E."/>
            <person name="Silva-Franco F."/>
            <person name="Soanes D."/>
            <person name="Syed K."/>
            <person name="Tagua V.G."/>
            <person name="Talbot N.J."/>
            <person name="Thon M."/>
            <person name="De vries R.P."/>
            <person name="Wiebenga A."/>
            <person name="Yadav J.S."/>
            <person name="Braun E.L."/>
            <person name="Baker S."/>
            <person name="Garre V."/>
            <person name="Horwitz B."/>
            <person name="Torres-Martinez S."/>
            <person name="Idnurm A."/>
            <person name="Herrera-Estrella A."/>
            <person name="Gabaldon T."/>
            <person name="Grigoriev I.V."/>
        </authorList>
    </citation>
    <scope>NUCLEOTIDE SEQUENCE [LARGE SCALE GENOMIC DNA]</scope>
    <source>
        <strain evidence="3">NRRL 1555(-)</strain>
    </source>
</reference>
<keyword evidence="3" id="KW-1185">Reference proteome</keyword>
<dbReference type="GeneID" id="29001616"/>
<evidence type="ECO:0000313" key="2">
    <source>
        <dbReference type="EMBL" id="OAD77749.1"/>
    </source>
</evidence>
<dbReference type="RefSeq" id="XP_018295789.1">
    <property type="nucleotide sequence ID" value="XM_018440710.1"/>
</dbReference>
<feature type="region of interest" description="Disordered" evidence="1">
    <location>
        <begin position="25"/>
        <end position="60"/>
    </location>
</feature>
<protein>
    <submittedName>
        <fullName evidence="2">Uncharacterized protein</fullName>
    </submittedName>
</protein>
<name>A0A167PED3_PHYB8</name>